<dbReference type="NCBIfam" id="TIGR01311">
    <property type="entry name" value="glycerol_kin"/>
    <property type="match status" value="1"/>
</dbReference>
<dbReference type="PANTHER" id="PTHR10196">
    <property type="entry name" value="SUGAR KINASE"/>
    <property type="match status" value="1"/>
</dbReference>
<feature type="binding site" evidence="7">
    <location>
        <position position="15"/>
    </location>
    <ligand>
        <name>ATP</name>
        <dbReference type="ChEBI" id="CHEBI:30616"/>
    </ligand>
</feature>
<evidence type="ECO:0000259" key="10">
    <source>
        <dbReference type="Pfam" id="PF02782"/>
    </source>
</evidence>
<feature type="binding site" evidence="7">
    <location>
        <position position="84"/>
    </location>
    <ligand>
        <name>sn-glycerol 3-phosphate</name>
        <dbReference type="ChEBI" id="CHEBI:57597"/>
    </ligand>
</feature>
<feature type="binding site" evidence="7">
    <location>
        <position position="135"/>
    </location>
    <ligand>
        <name>glycerol</name>
        <dbReference type="ChEBI" id="CHEBI:17754"/>
    </ligand>
</feature>
<dbReference type="RefSeq" id="WP_377774739.1">
    <property type="nucleotide sequence ID" value="NZ_JBHUHO010000040.1"/>
</dbReference>
<evidence type="ECO:0000313" key="12">
    <source>
        <dbReference type="Proteomes" id="UP001597362"/>
    </source>
</evidence>
<sequence>MSEQFIISLDQGTTSTRAMLVDKQGEIKAIVKEELQLQFPKPGWVEVDAEQIWQSTYQLLTKLLAAGEVTASHIAALGITNQRETTVIWDKVTGKPIYNAIVWQSRQTEAICEQLRQDRYDTIIHQKTGLLIDPYFSGTKIKWLLDHVAGARQKALSGQLLFGTIDTWLIWNLTGGACHMTDVSNASRTMLFNIHDRCWDEELLDLLQIPHQLLPEVRSSSEVYGKTAAKLFDSAISIASMAGDQQAALFGQQAFSKGDTKNTYGTGCFMLMNTGTEAVMSNNGLLTTIAWEIDGKMEYALEGSVFVAGAAISWLQESLQFIETAGETEALASQVTSSEGAYVVPAFVGLGTPYWRSDVRGAIFGLTRNTNRAHFVRAVLESLAYQSKDVLQVMELDAQIKLQSLHVDGGVVANNLLMQFQSDLLQVPVIRPASNESTALGAAYLAGLAVGFWQSKQQIAELQKVDRTFFPNHETDHYEQLYAGWKKAVKAAIAFAD</sequence>
<dbReference type="Pfam" id="PF02782">
    <property type="entry name" value="FGGY_C"/>
    <property type="match status" value="1"/>
</dbReference>
<gene>
    <name evidence="7 11" type="primary">glpK</name>
    <name evidence="11" type="ORF">ACFSJH_17375</name>
</gene>
<comment type="similarity">
    <text evidence="1 7 8">Belongs to the FGGY kinase family.</text>
</comment>
<feature type="binding site" evidence="7">
    <location>
        <position position="410"/>
    </location>
    <ligand>
        <name>ATP</name>
        <dbReference type="ChEBI" id="CHEBI:30616"/>
    </ligand>
</feature>
<evidence type="ECO:0000313" key="11">
    <source>
        <dbReference type="EMBL" id="MFD2117505.1"/>
    </source>
</evidence>
<comment type="subunit">
    <text evidence="7">Homotetramer and homodimer (in equilibrium).</text>
</comment>
<dbReference type="InterPro" id="IPR018484">
    <property type="entry name" value="FGGY_N"/>
</dbReference>
<feature type="binding site" evidence="7">
    <location>
        <position position="266"/>
    </location>
    <ligand>
        <name>ADP</name>
        <dbReference type="ChEBI" id="CHEBI:456216"/>
    </ligand>
</feature>
<dbReference type="PANTHER" id="PTHR10196:SF69">
    <property type="entry name" value="GLYCEROL KINASE"/>
    <property type="match status" value="1"/>
</dbReference>
<evidence type="ECO:0000256" key="2">
    <source>
        <dbReference type="ARBA" id="ARBA00022679"/>
    </source>
</evidence>
<proteinExistence type="inferred from homology"/>
<dbReference type="Proteomes" id="UP001597362">
    <property type="component" value="Unassembled WGS sequence"/>
</dbReference>
<feature type="binding site" evidence="7">
    <location>
        <position position="13"/>
    </location>
    <ligand>
        <name>ATP</name>
        <dbReference type="ChEBI" id="CHEBI:30616"/>
    </ligand>
</feature>
<keyword evidence="4 7" id="KW-0418">Kinase</keyword>
<feature type="binding site" evidence="7">
    <location>
        <position position="13"/>
    </location>
    <ligand>
        <name>sn-glycerol 3-phosphate</name>
        <dbReference type="ChEBI" id="CHEBI:57597"/>
    </ligand>
</feature>
<dbReference type="EC" id="2.7.1.30" evidence="7"/>
<comment type="catalytic activity">
    <reaction evidence="7">
        <text>glycerol + ATP = sn-glycerol 3-phosphate + ADP + H(+)</text>
        <dbReference type="Rhea" id="RHEA:21644"/>
        <dbReference type="ChEBI" id="CHEBI:15378"/>
        <dbReference type="ChEBI" id="CHEBI:17754"/>
        <dbReference type="ChEBI" id="CHEBI:30616"/>
        <dbReference type="ChEBI" id="CHEBI:57597"/>
        <dbReference type="ChEBI" id="CHEBI:456216"/>
        <dbReference type="EC" id="2.7.1.30"/>
    </reaction>
</comment>
<evidence type="ECO:0000259" key="9">
    <source>
        <dbReference type="Pfam" id="PF00370"/>
    </source>
</evidence>
<evidence type="ECO:0000256" key="3">
    <source>
        <dbReference type="ARBA" id="ARBA00022741"/>
    </source>
</evidence>
<feature type="domain" description="Carbohydrate kinase FGGY C-terminal" evidence="10">
    <location>
        <begin position="262"/>
        <end position="449"/>
    </location>
</feature>
<evidence type="ECO:0000256" key="1">
    <source>
        <dbReference type="ARBA" id="ARBA00009156"/>
    </source>
</evidence>
<evidence type="ECO:0000256" key="6">
    <source>
        <dbReference type="ARBA" id="ARBA00022840"/>
    </source>
</evidence>
<organism evidence="11 12">
    <name type="scientific">Paenibacillus yanchengensis</name>
    <dbReference type="NCBI Taxonomy" id="2035833"/>
    <lineage>
        <taxon>Bacteria</taxon>
        <taxon>Bacillati</taxon>
        <taxon>Bacillota</taxon>
        <taxon>Bacilli</taxon>
        <taxon>Bacillales</taxon>
        <taxon>Paenibacillaceae</taxon>
        <taxon>Paenibacillus</taxon>
    </lineage>
</organism>
<comment type="pathway">
    <text evidence="7">Polyol metabolism; glycerol degradation via glycerol kinase pathway; sn-glycerol 3-phosphate from glycerol: step 1/1.</text>
</comment>
<dbReference type="InterPro" id="IPR018485">
    <property type="entry name" value="FGGY_C"/>
</dbReference>
<comment type="caution">
    <text evidence="11">The sequence shown here is derived from an EMBL/GenBank/DDBJ whole genome shotgun (WGS) entry which is preliminary data.</text>
</comment>
<feature type="domain" description="Carbohydrate kinase FGGY N-terminal" evidence="9">
    <location>
        <begin position="6"/>
        <end position="251"/>
    </location>
</feature>
<keyword evidence="12" id="KW-1185">Reference proteome</keyword>
<evidence type="ECO:0000256" key="5">
    <source>
        <dbReference type="ARBA" id="ARBA00022798"/>
    </source>
</evidence>
<dbReference type="InterPro" id="IPR043129">
    <property type="entry name" value="ATPase_NBD"/>
</dbReference>
<feature type="binding site" evidence="7">
    <location>
        <position position="410"/>
    </location>
    <ligand>
        <name>ADP</name>
        <dbReference type="ChEBI" id="CHEBI:456216"/>
    </ligand>
</feature>
<protein>
    <recommendedName>
        <fullName evidence="7">Glycerol kinase</fullName>
        <ecNumber evidence="7">2.7.1.30</ecNumber>
    </recommendedName>
    <alternativeName>
        <fullName evidence="7">ATP:glycerol 3-phosphotransferase</fullName>
    </alternativeName>
    <alternativeName>
        <fullName evidence="7">Glycerokinase</fullName>
        <shortName evidence="7">GK</shortName>
    </alternativeName>
</protein>
<feature type="binding site" evidence="7">
    <location>
        <position position="245"/>
    </location>
    <ligand>
        <name>glycerol</name>
        <dbReference type="ChEBI" id="CHEBI:17754"/>
    </ligand>
</feature>
<comment type="caution">
    <text evidence="7">Lacks conserved residue(s) required for the propagation of feature annotation.</text>
</comment>
<feature type="binding site" evidence="7">
    <location>
        <position position="17"/>
    </location>
    <ligand>
        <name>ADP</name>
        <dbReference type="ChEBI" id="CHEBI:456216"/>
    </ligand>
</feature>
<dbReference type="PIRSF" id="PIRSF000538">
    <property type="entry name" value="GlpK"/>
    <property type="match status" value="1"/>
</dbReference>
<dbReference type="EMBL" id="JBHUHO010000040">
    <property type="protein sequence ID" value="MFD2117505.1"/>
    <property type="molecule type" value="Genomic_DNA"/>
</dbReference>
<keyword evidence="5 7" id="KW-0319">Glycerol metabolism</keyword>
<dbReference type="NCBIfam" id="NF000756">
    <property type="entry name" value="PRK00047.1"/>
    <property type="match status" value="1"/>
</dbReference>
<feature type="binding site" evidence="7">
    <location>
        <position position="84"/>
    </location>
    <ligand>
        <name>glycerol</name>
        <dbReference type="ChEBI" id="CHEBI:17754"/>
    </ligand>
</feature>
<feature type="binding site" evidence="7">
    <location>
        <position position="244"/>
    </location>
    <ligand>
        <name>glycerol</name>
        <dbReference type="ChEBI" id="CHEBI:17754"/>
    </ligand>
</feature>
<dbReference type="SUPFAM" id="SSF53067">
    <property type="entry name" value="Actin-like ATPase domain"/>
    <property type="match status" value="2"/>
</dbReference>
<feature type="binding site" evidence="7">
    <location>
        <position position="266"/>
    </location>
    <ligand>
        <name>ATP</name>
        <dbReference type="ChEBI" id="CHEBI:30616"/>
    </ligand>
</feature>
<dbReference type="PROSITE" id="PS00445">
    <property type="entry name" value="FGGY_KINASES_2"/>
    <property type="match status" value="1"/>
</dbReference>
<feature type="binding site" evidence="7">
    <location>
        <position position="414"/>
    </location>
    <ligand>
        <name>ADP</name>
        <dbReference type="ChEBI" id="CHEBI:456216"/>
    </ligand>
</feature>
<comment type="function">
    <text evidence="7">Key enzyme in the regulation of glycerol uptake and metabolism. Catalyzes the phosphorylation of glycerol to yield sn-glycerol 3-phosphate.</text>
</comment>
<dbReference type="PROSITE" id="PS00933">
    <property type="entry name" value="FGGY_KINASES_1"/>
    <property type="match status" value="1"/>
</dbReference>
<dbReference type="CDD" id="cd07786">
    <property type="entry name" value="FGGY_EcGK_like"/>
    <property type="match status" value="1"/>
</dbReference>
<feature type="binding site" evidence="7">
    <location>
        <position position="309"/>
    </location>
    <ligand>
        <name>ATP</name>
        <dbReference type="ChEBI" id="CHEBI:30616"/>
    </ligand>
</feature>
<dbReference type="Gene3D" id="3.30.420.40">
    <property type="match status" value="2"/>
</dbReference>
<evidence type="ECO:0000256" key="4">
    <source>
        <dbReference type="ARBA" id="ARBA00022777"/>
    </source>
</evidence>
<dbReference type="HAMAP" id="MF_00186">
    <property type="entry name" value="Glycerol_kin"/>
    <property type="match status" value="1"/>
</dbReference>
<dbReference type="GO" id="GO:0004370">
    <property type="term" value="F:glycerol kinase activity"/>
    <property type="evidence" value="ECO:0007669"/>
    <property type="project" value="UniProtKB-EC"/>
</dbReference>
<keyword evidence="2 7" id="KW-0808">Transferase</keyword>
<name>A0ABW4YP51_9BACL</name>
<keyword evidence="6 7" id="KW-0067">ATP-binding</keyword>
<feature type="binding site" evidence="7">
    <location>
        <position position="13"/>
    </location>
    <ligand>
        <name>ADP</name>
        <dbReference type="ChEBI" id="CHEBI:456216"/>
    </ligand>
</feature>
<keyword evidence="3 7" id="KW-0547">Nucleotide-binding</keyword>
<feature type="binding site" evidence="7">
    <location>
        <position position="83"/>
    </location>
    <ligand>
        <name>glycerol</name>
        <dbReference type="ChEBI" id="CHEBI:17754"/>
    </ligand>
</feature>
<dbReference type="InterPro" id="IPR005999">
    <property type="entry name" value="Glycerol_kin"/>
</dbReference>
<comment type="activity regulation">
    <text evidence="7">Activated by phosphorylation and inhibited by fructose 1,6-bisphosphate (FBP).</text>
</comment>
<feature type="binding site" evidence="7">
    <location>
        <position position="14"/>
    </location>
    <ligand>
        <name>ATP</name>
        <dbReference type="ChEBI" id="CHEBI:30616"/>
    </ligand>
</feature>
<reference evidence="12" key="1">
    <citation type="journal article" date="2019" name="Int. J. Syst. Evol. Microbiol.">
        <title>The Global Catalogue of Microorganisms (GCM) 10K type strain sequencing project: providing services to taxonomists for standard genome sequencing and annotation.</title>
        <authorList>
            <consortium name="The Broad Institute Genomics Platform"/>
            <consortium name="The Broad Institute Genome Sequencing Center for Infectious Disease"/>
            <person name="Wu L."/>
            <person name="Ma J."/>
        </authorList>
    </citation>
    <scope>NUCLEOTIDE SEQUENCE [LARGE SCALE GENOMIC DNA]</scope>
    <source>
        <strain evidence="12">GH52</strain>
    </source>
</reference>
<feature type="binding site" evidence="7">
    <location>
        <position position="135"/>
    </location>
    <ligand>
        <name>sn-glycerol 3-phosphate</name>
        <dbReference type="ChEBI" id="CHEBI:57597"/>
    </ligand>
</feature>
<feature type="binding site" evidence="7">
    <location>
        <position position="244"/>
    </location>
    <ligand>
        <name>sn-glycerol 3-phosphate</name>
        <dbReference type="ChEBI" id="CHEBI:57597"/>
    </ligand>
</feature>
<feature type="binding site" evidence="7">
    <location>
        <position position="309"/>
    </location>
    <ligand>
        <name>ADP</name>
        <dbReference type="ChEBI" id="CHEBI:456216"/>
    </ligand>
</feature>
<accession>A0ABW4YP51</accession>
<evidence type="ECO:0000256" key="7">
    <source>
        <dbReference type="HAMAP-Rule" id="MF_00186"/>
    </source>
</evidence>
<evidence type="ECO:0000256" key="8">
    <source>
        <dbReference type="RuleBase" id="RU003733"/>
    </source>
</evidence>
<feature type="binding site" evidence="7">
    <location>
        <position position="83"/>
    </location>
    <ligand>
        <name>sn-glycerol 3-phosphate</name>
        <dbReference type="ChEBI" id="CHEBI:57597"/>
    </ligand>
</feature>
<dbReference type="InterPro" id="IPR018483">
    <property type="entry name" value="Carb_kinase_FGGY_CS"/>
</dbReference>
<dbReference type="InterPro" id="IPR000577">
    <property type="entry name" value="Carb_kinase_FGGY"/>
</dbReference>
<dbReference type="Pfam" id="PF00370">
    <property type="entry name" value="FGGY_N"/>
    <property type="match status" value="1"/>
</dbReference>